<dbReference type="InterPro" id="IPR029039">
    <property type="entry name" value="Flavoprotein-like_sf"/>
</dbReference>
<dbReference type="SUPFAM" id="SSF52218">
    <property type="entry name" value="Flavoproteins"/>
    <property type="match status" value="1"/>
</dbReference>
<name>A0ABS2GNN3_9FIRM</name>
<gene>
    <name evidence="2" type="ORF">H9X81_05650</name>
</gene>
<sequence>MKTVIIYGSCYGTSERYARELARQTGAELHAAKDLRDLTGCGLAVHIGGLYAGGLAGLRQTLRLLPPDCWLMAVTVGLADPALPENVRNIRASLDRQIPPDVRERTLFYHLRGGIRYDRLSLRHRVMMGMLRQTLLRRPAASLTEEDRLLLETYGKEVDFTDLSALEPIAGVILSPKRL</sequence>
<dbReference type="EMBL" id="JACSNR010000004">
    <property type="protein sequence ID" value="MBM6923174.1"/>
    <property type="molecule type" value="Genomic_DNA"/>
</dbReference>
<dbReference type="Proteomes" id="UP000724149">
    <property type="component" value="Unassembled WGS sequence"/>
</dbReference>
<evidence type="ECO:0000313" key="2">
    <source>
        <dbReference type="EMBL" id="MBM6923174.1"/>
    </source>
</evidence>
<reference evidence="2 3" key="1">
    <citation type="journal article" date="2021" name="Sci. Rep.">
        <title>The distribution of antibiotic resistance genes in chicken gut microbiota commensals.</title>
        <authorList>
            <person name="Juricova H."/>
            <person name="Matiasovicova J."/>
            <person name="Kubasova T."/>
            <person name="Cejkova D."/>
            <person name="Rychlik I."/>
        </authorList>
    </citation>
    <scope>NUCLEOTIDE SEQUENCE [LARGE SCALE GENOMIC DNA]</scope>
    <source>
        <strain evidence="2 3">An564</strain>
    </source>
</reference>
<evidence type="ECO:0000259" key="1">
    <source>
        <dbReference type="Pfam" id="PF12724"/>
    </source>
</evidence>
<organism evidence="2 3">
    <name type="scientific">Hydrogenoanaerobacterium saccharovorans</name>
    <dbReference type="NCBI Taxonomy" id="474960"/>
    <lineage>
        <taxon>Bacteria</taxon>
        <taxon>Bacillati</taxon>
        <taxon>Bacillota</taxon>
        <taxon>Clostridia</taxon>
        <taxon>Eubacteriales</taxon>
        <taxon>Oscillospiraceae</taxon>
        <taxon>Hydrogenoanaerobacterium</taxon>
    </lineage>
</organism>
<proteinExistence type="predicted"/>
<feature type="domain" description="Flavodoxin" evidence="1">
    <location>
        <begin position="4"/>
        <end position="133"/>
    </location>
</feature>
<dbReference type="RefSeq" id="WP_204720449.1">
    <property type="nucleotide sequence ID" value="NZ_JACSNR010000004.1"/>
</dbReference>
<dbReference type="Pfam" id="PF12724">
    <property type="entry name" value="Flavodoxin_5"/>
    <property type="match status" value="1"/>
</dbReference>
<protein>
    <recommendedName>
        <fullName evidence="1">Flavodoxin domain-containing protein</fullName>
    </recommendedName>
</protein>
<evidence type="ECO:0000313" key="3">
    <source>
        <dbReference type="Proteomes" id="UP000724149"/>
    </source>
</evidence>
<comment type="caution">
    <text evidence="2">The sequence shown here is derived from an EMBL/GenBank/DDBJ whole genome shotgun (WGS) entry which is preliminary data.</text>
</comment>
<keyword evidence="3" id="KW-1185">Reference proteome</keyword>
<dbReference type="InterPro" id="IPR026816">
    <property type="entry name" value="Flavodoxin_dom"/>
</dbReference>
<accession>A0ABS2GNN3</accession>